<dbReference type="PANTHER" id="PTHR30383:SF5">
    <property type="entry name" value="SGNH HYDROLASE-TYPE ESTERASE DOMAIN-CONTAINING PROTEIN"/>
    <property type="match status" value="1"/>
</dbReference>
<dbReference type="SUPFAM" id="SSF50370">
    <property type="entry name" value="Ricin B-like lectins"/>
    <property type="match status" value="1"/>
</dbReference>
<dbReference type="Gene3D" id="2.80.10.50">
    <property type="match status" value="3"/>
</dbReference>
<sequence>MSATAPTRGRRTLITAALRAQGSPRSHIQEADDMHRIARRLLLAVTLCVALAGGVVTESAPASAESNGGTRVMPLGDSITDGVGFPGGGGYRVGLWQRLAQNGYTTDFVGSGFNGPGNLGDHDHEGHSGWRIDQIDAGVVAWLRTYQPRTVLLHIGTNDITQDRDLGNAPARLASVVDKITSTSPQTDVFVATLIPVSFADAKVRAYNAAIPGIVSSRAAAGKRVHLVDMYRALTTADLADGVHPNATGYDKMAAAWFAALRAVPGSIGNPSGNPGTTGPVDTAAWYTLVNRNSGKAIDVYNLSTADGARITQWSRNGGTQQQWQFVSSGNGYYKLKSRLSGKVLDVTGRSTADGAAIQQWSDNNGANQQFSIQTIDGYVQLINRNSGKAVEVQGASTTDGGNIVQYSDWNGANQQWQLVRVG</sequence>
<dbReference type="PANTHER" id="PTHR30383">
    <property type="entry name" value="THIOESTERASE 1/PROTEASE 1/LYSOPHOSPHOLIPASE L1"/>
    <property type="match status" value="1"/>
</dbReference>
<dbReference type="Proteomes" id="UP000317046">
    <property type="component" value="Unassembled WGS sequence"/>
</dbReference>
<dbReference type="InterPro" id="IPR051532">
    <property type="entry name" value="Ester_Hydrolysis_Enzymes"/>
</dbReference>
<keyword evidence="3" id="KW-1185">Reference proteome</keyword>
<dbReference type="InterPro" id="IPR035992">
    <property type="entry name" value="Ricin_B-like_lectins"/>
</dbReference>
<name>A0A4Y3KRS1_9CELL</name>
<accession>A0A4Y3KRS1</accession>
<dbReference type="Gene3D" id="3.40.50.1110">
    <property type="entry name" value="SGNH hydrolase"/>
    <property type="match status" value="1"/>
</dbReference>
<evidence type="ECO:0000313" key="2">
    <source>
        <dbReference type="EMBL" id="GEA86732.1"/>
    </source>
</evidence>
<dbReference type="CDD" id="cd23446">
    <property type="entry name" value="beta-trefoil_Ricin_1_3Gal43A"/>
    <property type="match status" value="1"/>
</dbReference>
<feature type="domain" description="Ricin B lectin" evidence="1">
    <location>
        <begin position="283"/>
        <end position="420"/>
    </location>
</feature>
<reference evidence="2" key="1">
    <citation type="submission" date="2019-06" db="EMBL/GenBank/DDBJ databases">
        <title>Whole genome shotgun sequence of Cellulomonas cellasea NBRC 3753.</title>
        <authorList>
            <person name="Hosoyama A."/>
            <person name="Uohara A."/>
            <person name="Ohji S."/>
            <person name="Ichikawa N."/>
        </authorList>
    </citation>
    <scope>NUCLEOTIDE SEQUENCE [LARGE SCALE GENOMIC DNA]</scope>
    <source>
        <strain evidence="2">NBRC 3753</strain>
    </source>
</reference>
<dbReference type="Pfam" id="PF14200">
    <property type="entry name" value="RicinB_lectin_2"/>
    <property type="match status" value="2"/>
</dbReference>
<comment type="caution">
    <text evidence="2">The sequence shown here is derived from an EMBL/GenBank/DDBJ whole genome shotgun (WGS) entry which is preliminary data.</text>
</comment>
<dbReference type="AlphaFoldDB" id="A0A4Y3KRS1"/>
<dbReference type="InterPro" id="IPR036514">
    <property type="entry name" value="SGNH_hydro_sf"/>
</dbReference>
<evidence type="ECO:0000259" key="1">
    <source>
        <dbReference type="SMART" id="SM00458"/>
    </source>
</evidence>
<dbReference type="PROSITE" id="PS50231">
    <property type="entry name" value="RICIN_B_LECTIN"/>
    <property type="match status" value="1"/>
</dbReference>
<dbReference type="InterPro" id="IPR013830">
    <property type="entry name" value="SGNH_hydro"/>
</dbReference>
<evidence type="ECO:0000313" key="3">
    <source>
        <dbReference type="Proteomes" id="UP000317046"/>
    </source>
</evidence>
<protein>
    <submittedName>
        <fullName evidence="2">Lipase</fullName>
    </submittedName>
</protein>
<dbReference type="CDD" id="cd01833">
    <property type="entry name" value="XynB_like"/>
    <property type="match status" value="1"/>
</dbReference>
<dbReference type="EMBL" id="BJLR01000009">
    <property type="protein sequence ID" value="GEA86732.1"/>
    <property type="molecule type" value="Genomic_DNA"/>
</dbReference>
<proteinExistence type="predicted"/>
<dbReference type="SUPFAM" id="SSF52266">
    <property type="entry name" value="SGNH hydrolase"/>
    <property type="match status" value="1"/>
</dbReference>
<dbReference type="InterPro" id="IPR000772">
    <property type="entry name" value="Ricin_B_lectin"/>
</dbReference>
<gene>
    <name evidence="2" type="ORF">CCE01nite_06810</name>
</gene>
<organism evidence="2 3">
    <name type="scientific">Cellulomonas cellasea</name>
    <dbReference type="NCBI Taxonomy" id="43670"/>
    <lineage>
        <taxon>Bacteria</taxon>
        <taxon>Bacillati</taxon>
        <taxon>Actinomycetota</taxon>
        <taxon>Actinomycetes</taxon>
        <taxon>Micrococcales</taxon>
        <taxon>Cellulomonadaceae</taxon>
        <taxon>Cellulomonas</taxon>
    </lineage>
</organism>
<dbReference type="SMART" id="SM00458">
    <property type="entry name" value="RICIN"/>
    <property type="match status" value="1"/>
</dbReference>
<dbReference type="Pfam" id="PF13472">
    <property type="entry name" value="Lipase_GDSL_2"/>
    <property type="match status" value="1"/>
</dbReference>
<dbReference type="GO" id="GO:0004622">
    <property type="term" value="F:phosphatidylcholine lysophospholipase activity"/>
    <property type="evidence" value="ECO:0007669"/>
    <property type="project" value="TreeGrafter"/>
</dbReference>